<accession>A0A2V3IIA3</accession>
<dbReference type="EMBL" id="NBIV01000196">
    <property type="protein sequence ID" value="PXF41789.1"/>
    <property type="molecule type" value="Genomic_DNA"/>
</dbReference>
<organism evidence="2 3">
    <name type="scientific">Gracilariopsis chorda</name>
    <dbReference type="NCBI Taxonomy" id="448386"/>
    <lineage>
        <taxon>Eukaryota</taxon>
        <taxon>Rhodophyta</taxon>
        <taxon>Florideophyceae</taxon>
        <taxon>Rhodymeniophycidae</taxon>
        <taxon>Gracilariales</taxon>
        <taxon>Gracilariaceae</taxon>
        <taxon>Gracilariopsis</taxon>
    </lineage>
</organism>
<reference evidence="2 3" key="1">
    <citation type="journal article" date="2018" name="Mol. Biol. Evol.">
        <title>Analysis of the draft genome of the red seaweed Gracilariopsis chorda provides insights into genome size evolution in Rhodophyta.</title>
        <authorList>
            <person name="Lee J."/>
            <person name="Yang E.C."/>
            <person name="Graf L."/>
            <person name="Yang J.H."/>
            <person name="Qiu H."/>
            <person name="Zel Zion U."/>
            <person name="Chan C.X."/>
            <person name="Stephens T.G."/>
            <person name="Weber A.P.M."/>
            <person name="Boo G.H."/>
            <person name="Boo S.M."/>
            <person name="Kim K.M."/>
            <person name="Shin Y."/>
            <person name="Jung M."/>
            <person name="Lee S.J."/>
            <person name="Yim H.S."/>
            <person name="Lee J.H."/>
            <person name="Bhattacharya D."/>
            <person name="Yoon H.S."/>
        </authorList>
    </citation>
    <scope>NUCLEOTIDE SEQUENCE [LARGE SCALE GENOMIC DNA]</scope>
    <source>
        <strain evidence="2 3">SKKU-2015</strain>
        <tissue evidence="2">Whole body</tissue>
    </source>
</reference>
<gene>
    <name evidence="2" type="ORF">BWQ96_08510</name>
</gene>
<dbReference type="Proteomes" id="UP000247409">
    <property type="component" value="Unassembled WGS sequence"/>
</dbReference>
<feature type="region of interest" description="Disordered" evidence="1">
    <location>
        <begin position="517"/>
        <end position="543"/>
    </location>
</feature>
<protein>
    <submittedName>
        <fullName evidence="2">Uncharacterized protein</fullName>
    </submittedName>
</protein>
<evidence type="ECO:0000256" key="1">
    <source>
        <dbReference type="SAM" id="MobiDB-lite"/>
    </source>
</evidence>
<evidence type="ECO:0000313" key="3">
    <source>
        <dbReference type="Proteomes" id="UP000247409"/>
    </source>
</evidence>
<feature type="region of interest" description="Disordered" evidence="1">
    <location>
        <begin position="112"/>
        <end position="133"/>
    </location>
</feature>
<name>A0A2V3IIA3_9FLOR</name>
<sequence>MERTQAIDLDLYGRGFDGIFGDGSEFDSKKHALLKQKAMEDFKVHIKPGEYIDYDLYGRGDPRVFETTEGSTTNQESALDNGRARTRRFSPKSFLVPVKVFKKKLGAFARKLSGSRRNSGNDESPRNASVHSVTPIPVFEDTMNNVENAPVVEGESDISSPSPICDVPDQTEDALQADEGVTTVTMSLNDKNMAAIIESEDEVTVSETEEPAYDDRVDNVPRRVRSKLPSEEKPPHIEPGMVSKVIAKLNSASSFEFKQASSFIKKKTLLQVSPTAACAMTDADSSADRTAETKSFKAVSDTLSLTASSSASERETSSKSEIFDVSSAGRVERLRSLFQEKDSPGLFLFDMDSSYPARKPSRSGLASNEEEHGVTENSTISSPRDIFSASISHDQLSPNVGSFETKSITSKALSVEEGSSDVVSDSESCVDQPKSRAASVHSVENVVPHVPRGLSCDSHADMDDGKQIDEVTTHEVPPNISGCTAYVEQRANIEICAPSMSSQESDGELKNIRAEDAVGEDGLSVDRSQDSQTISTKSAERGTPDIEQEIVPAVADSTSSDNCTATVASEGSKKSQDTINTDNLEMESETRSQTSSDVFVEDLEDPVAPLDADASLSSAIFASIMRLFS</sequence>
<comment type="caution">
    <text evidence="2">The sequence shown here is derived from an EMBL/GenBank/DDBJ whole genome shotgun (WGS) entry which is preliminary data.</text>
</comment>
<proteinExistence type="predicted"/>
<dbReference type="AlphaFoldDB" id="A0A2V3IIA3"/>
<keyword evidence="3" id="KW-1185">Reference proteome</keyword>
<evidence type="ECO:0000313" key="2">
    <source>
        <dbReference type="EMBL" id="PXF41789.1"/>
    </source>
</evidence>
<dbReference type="OrthoDB" id="13218at2759"/>
<feature type="region of interest" description="Disordered" evidence="1">
    <location>
        <begin position="356"/>
        <end position="381"/>
    </location>
</feature>
<feature type="region of interest" description="Disordered" evidence="1">
    <location>
        <begin position="557"/>
        <end position="597"/>
    </location>
</feature>
<feature type="compositionally biased region" description="Polar residues" evidence="1">
    <location>
        <begin position="557"/>
        <end position="569"/>
    </location>
</feature>